<sequence>MFAKSIAAFSLLYLTATSLAAPAALPQPIEARQAGGDVIITLIDATQHQWPITIPSTQTWTPTNVKESISHVHISNTGNLPCAFFGVDGEVIVSFPGQVKDMDVGPPQTLVGAVCGPWKRE</sequence>
<proteinExistence type="predicted"/>
<organism evidence="1 2">
    <name type="scientific">Neophaeococcomyces mojaviensis</name>
    <dbReference type="NCBI Taxonomy" id="3383035"/>
    <lineage>
        <taxon>Eukaryota</taxon>
        <taxon>Fungi</taxon>
        <taxon>Dikarya</taxon>
        <taxon>Ascomycota</taxon>
        <taxon>Pezizomycotina</taxon>
        <taxon>Eurotiomycetes</taxon>
        <taxon>Chaetothyriomycetidae</taxon>
        <taxon>Chaetothyriales</taxon>
        <taxon>Chaetothyriales incertae sedis</taxon>
        <taxon>Neophaeococcomyces</taxon>
    </lineage>
</organism>
<dbReference type="Proteomes" id="UP001172386">
    <property type="component" value="Unassembled WGS sequence"/>
</dbReference>
<gene>
    <name evidence="1" type="ORF">H2198_009114</name>
</gene>
<dbReference type="EMBL" id="JAPDRQ010000245">
    <property type="protein sequence ID" value="KAJ9651611.1"/>
    <property type="molecule type" value="Genomic_DNA"/>
</dbReference>
<accession>A0ACC2ZVC0</accession>
<name>A0ACC2ZVC0_9EURO</name>
<comment type="caution">
    <text evidence="1">The sequence shown here is derived from an EMBL/GenBank/DDBJ whole genome shotgun (WGS) entry which is preliminary data.</text>
</comment>
<reference evidence="1" key="1">
    <citation type="submission" date="2022-10" db="EMBL/GenBank/DDBJ databases">
        <title>Culturing micro-colonial fungi from biological soil crusts in the Mojave desert and describing Neophaeococcomyces mojavensis, and introducing the new genera and species Taxawa tesnikishii.</title>
        <authorList>
            <person name="Kurbessoian T."/>
            <person name="Stajich J.E."/>
        </authorList>
    </citation>
    <scope>NUCLEOTIDE SEQUENCE</scope>
    <source>
        <strain evidence="1">JES_112</strain>
    </source>
</reference>
<keyword evidence="2" id="KW-1185">Reference proteome</keyword>
<evidence type="ECO:0000313" key="2">
    <source>
        <dbReference type="Proteomes" id="UP001172386"/>
    </source>
</evidence>
<protein>
    <submittedName>
        <fullName evidence="1">Uncharacterized protein</fullName>
    </submittedName>
</protein>
<evidence type="ECO:0000313" key="1">
    <source>
        <dbReference type="EMBL" id="KAJ9651611.1"/>
    </source>
</evidence>